<feature type="region of interest" description="Disordered" evidence="1">
    <location>
        <begin position="51"/>
        <end position="77"/>
    </location>
</feature>
<keyword evidence="2" id="KW-1185">Reference proteome</keyword>
<evidence type="ECO:0000313" key="3">
    <source>
        <dbReference type="WBParaSite" id="HPBE_0002494701-mRNA-1"/>
    </source>
</evidence>
<dbReference type="WBParaSite" id="HPBE_0002494701-mRNA-1">
    <property type="protein sequence ID" value="HPBE_0002494701-mRNA-1"/>
    <property type="gene ID" value="HPBE_0002494701"/>
</dbReference>
<feature type="compositionally biased region" description="Basic and acidic residues" evidence="1">
    <location>
        <begin position="54"/>
        <end position="63"/>
    </location>
</feature>
<evidence type="ECO:0000313" key="2">
    <source>
        <dbReference type="Proteomes" id="UP000050761"/>
    </source>
</evidence>
<proteinExistence type="predicted"/>
<name>A0A183GQH7_HELPZ</name>
<evidence type="ECO:0000256" key="1">
    <source>
        <dbReference type="SAM" id="MobiDB-lite"/>
    </source>
</evidence>
<organism evidence="2 3">
    <name type="scientific">Heligmosomoides polygyrus</name>
    <name type="common">Parasitic roundworm</name>
    <dbReference type="NCBI Taxonomy" id="6339"/>
    <lineage>
        <taxon>Eukaryota</taxon>
        <taxon>Metazoa</taxon>
        <taxon>Ecdysozoa</taxon>
        <taxon>Nematoda</taxon>
        <taxon>Chromadorea</taxon>
        <taxon>Rhabditida</taxon>
        <taxon>Rhabditina</taxon>
        <taxon>Rhabditomorpha</taxon>
        <taxon>Strongyloidea</taxon>
        <taxon>Heligmosomidae</taxon>
        <taxon>Heligmosomoides</taxon>
    </lineage>
</organism>
<reference evidence="3" key="1">
    <citation type="submission" date="2019-09" db="UniProtKB">
        <authorList>
            <consortium name="WormBaseParasite"/>
        </authorList>
    </citation>
    <scope>IDENTIFICATION</scope>
</reference>
<protein>
    <submittedName>
        <fullName evidence="3">DUF4167 domain-containing protein</fullName>
    </submittedName>
</protein>
<dbReference type="AlphaFoldDB" id="A0A183GQH7"/>
<accession>A0A183GQH7</accession>
<sequence>LYLEAASTRAINRGSLRGKALYHNGRRLDPKELISDLRIAFYDTVRLQSVEEPQSEKDLRQGEEAFPLPKGHEGPIE</sequence>
<dbReference type="Proteomes" id="UP000050761">
    <property type="component" value="Unassembled WGS sequence"/>
</dbReference>